<dbReference type="EMBL" id="VFQX01000009">
    <property type="protein sequence ID" value="KAF0982430.1"/>
    <property type="molecule type" value="Genomic_DNA"/>
</dbReference>
<feature type="compositionally biased region" description="Polar residues" evidence="2">
    <location>
        <begin position="373"/>
        <end position="391"/>
    </location>
</feature>
<feature type="compositionally biased region" description="Polar residues" evidence="2">
    <location>
        <begin position="85"/>
        <end position="94"/>
    </location>
</feature>
<gene>
    <name evidence="3" type="ORF">FDP41_011360</name>
</gene>
<feature type="compositionally biased region" description="Polar residues" evidence="2">
    <location>
        <begin position="102"/>
        <end position="131"/>
    </location>
</feature>
<reference evidence="3 4" key="1">
    <citation type="journal article" date="2019" name="Sci. Rep.">
        <title>Nanopore sequencing improves the draft genome of the human pathogenic amoeba Naegleria fowleri.</title>
        <authorList>
            <person name="Liechti N."/>
            <person name="Schurch N."/>
            <person name="Bruggmann R."/>
            <person name="Wittwer M."/>
        </authorList>
    </citation>
    <scope>NUCLEOTIDE SEQUENCE [LARGE SCALE GENOMIC DNA]</scope>
    <source>
        <strain evidence="3 4">ATCC 30894</strain>
    </source>
</reference>
<feature type="region of interest" description="Disordered" evidence="2">
    <location>
        <begin position="274"/>
        <end position="312"/>
    </location>
</feature>
<feature type="compositionally biased region" description="Low complexity" evidence="2">
    <location>
        <begin position="132"/>
        <end position="144"/>
    </location>
</feature>
<feature type="region of interest" description="Disordered" evidence="2">
    <location>
        <begin position="369"/>
        <end position="394"/>
    </location>
</feature>
<keyword evidence="1" id="KW-0175">Coiled coil</keyword>
<accession>A0A6A5C9N8</accession>
<dbReference type="OrthoDB" id="10485315at2759"/>
<comment type="caution">
    <text evidence="3">The sequence shown here is derived from an EMBL/GenBank/DDBJ whole genome shotgun (WGS) entry which is preliminary data.</text>
</comment>
<evidence type="ECO:0000313" key="3">
    <source>
        <dbReference type="EMBL" id="KAF0982430.1"/>
    </source>
</evidence>
<protein>
    <submittedName>
        <fullName evidence="3">Uncharacterized protein</fullName>
    </submittedName>
</protein>
<dbReference type="VEuPathDB" id="AmoebaDB:NfTy_019650"/>
<evidence type="ECO:0000256" key="1">
    <source>
        <dbReference type="SAM" id="Coils"/>
    </source>
</evidence>
<dbReference type="VEuPathDB" id="AmoebaDB:NF0034870"/>
<feature type="region of interest" description="Disordered" evidence="2">
    <location>
        <begin position="1"/>
        <end position="27"/>
    </location>
</feature>
<dbReference type="AlphaFoldDB" id="A0A6A5C9N8"/>
<organism evidence="3 4">
    <name type="scientific">Naegleria fowleri</name>
    <name type="common">Brain eating amoeba</name>
    <dbReference type="NCBI Taxonomy" id="5763"/>
    <lineage>
        <taxon>Eukaryota</taxon>
        <taxon>Discoba</taxon>
        <taxon>Heterolobosea</taxon>
        <taxon>Tetramitia</taxon>
        <taxon>Eutetramitia</taxon>
        <taxon>Vahlkampfiidae</taxon>
        <taxon>Naegleria</taxon>
    </lineage>
</organism>
<sequence>MHPQQVDSTVSSFSSSSPSPLSMTTTSHRVAHLSKKFESSPSTATVNGVGLLSQNDPFVTTTRGTAMKKNVINQNNNTTNKRHTVSYSSSNSAKNKIALFEKQQSNNQSVRSDLTTSKPFSQSFKQKPSNASSSFIQNHSNSSSPKQEVRKTIKSFEDLNQKSSSELPSHHTHNDVKRHFKLNPHSQQDFNKRFHNILHKMENDMQQTDLYKEAMEMHKRKSVMVMTTHTTEDNSSWTDAEENRLQQLLKLLREEAMKQLEKLESMIKQERHSMRLTSSFSQSSPNLVSVKNNKKDSPSMSQNETIPSNVVGNNLKNVHTNLILQKIQHEKKESIEQALQQEKSKDASLSTSSQFQLVGKPLKERPLPETPIFMTSSPFLSSPRKVSSPQRSVPEIETVIEEKRKRLTMNPDHVEALFEW</sequence>
<feature type="coiled-coil region" evidence="1">
    <location>
        <begin position="242"/>
        <end position="273"/>
    </location>
</feature>
<dbReference type="GeneID" id="68118575"/>
<proteinExistence type="predicted"/>
<evidence type="ECO:0000256" key="2">
    <source>
        <dbReference type="SAM" id="MobiDB-lite"/>
    </source>
</evidence>
<dbReference type="VEuPathDB" id="AmoebaDB:FDP41_011360"/>
<dbReference type="OMA" id="TEDNSSW"/>
<dbReference type="RefSeq" id="XP_044567143.1">
    <property type="nucleotide sequence ID" value="XM_044701760.1"/>
</dbReference>
<feature type="compositionally biased region" description="Low complexity" evidence="2">
    <location>
        <begin position="8"/>
        <end position="27"/>
    </location>
</feature>
<feature type="compositionally biased region" description="Polar residues" evidence="2">
    <location>
        <begin position="298"/>
        <end position="312"/>
    </location>
</feature>
<feature type="region of interest" description="Disordered" evidence="2">
    <location>
        <begin position="70"/>
        <end position="151"/>
    </location>
</feature>
<keyword evidence="4" id="KW-1185">Reference proteome</keyword>
<evidence type="ECO:0000313" key="4">
    <source>
        <dbReference type="Proteomes" id="UP000444721"/>
    </source>
</evidence>
<name>A0A6A5C9N8_NAEFO</name>
<feature type="compositionally biased region" description="Low complexity" evidence="2">
    <location>
        <begin position="70"/>
        <end position="79"/>
    </location>
</feature>
<dbReference type="Proteomes" id="UP000444721">
    <property type="component" value="Unassembled WGS sequence"/>
</dbReference>
<feature type="compositionally biased region" description="Polar residues" evidence="2">
    <location>
        <begin position="275"/>
        <end position="291"/>
    </location>
</feature>